<protein>
    <submittedName>
        <fullName evidence="3">Uncharacterized protein</fullName>
    </submittedName>
</protein>
<dbReference type="SUPFAM" id="SSF48452">
    <property type="entry name" value="TPR-like"/>
    <property type="match status" value="1"/>
</dbReference>
<dbReference type="OrthoDB" id="212511at2"/>
<feature type="chain" id="PRO_5022876775" evidence="2">
    <location>
        <begin position="25"/>
        <end position="748"/>
    </location>
</feature>
<keyword evidence="1" id="KW-0802">TPR repeat</keyword>
<dbReference type="Gene3D" id="1.25.40.10">
    <property type="entry name" value="Tetratricopeptide repeat domain"/>
    <property type="match status" value="1"/>
</dbReference>
<name>A0A5C5YCQ6_9BACT</name>
<feature type="repeat" description="TPR" evidence="1">
    <location>
        <begin position="660"/>
        <end position="693"/>
    </location>
</feature>
<dbReference type="InterPro" id="IPR019734">
    <property type="entry name" value="TPR_rpt"/>
</dbReference>
<feature type="signal peptide" evidence="2">
    <location>
        <begin position="1"/>
        <end position="24"/>
    </location>
</feature>
<dbReference type="InterPro" id="IPR038765">
    <property type="entry name" value="Papain-like_cys_pep_sf"/>
</dbReference>
<keyword evidence="2" id="KW-0732">Signal</keyword>
<organism evidence="3 4">
    <name type="scientific">Posidoniimonas polymericola</name>
    <dbReference type="NCBI Taxonomy" id="2528002"/>
    <lineage>
        <taxon>Bacteria</taxon>
        <taxon>Pseudomonadati</taxon>
        <taxon>Planctomycetota</taxon>
        <taxon>Planctomycetia</taxon>
        <taxon>Pirellulales</taxon>
        <taxon>Lacipirellulaceae</taxon>
        <taxon>Posidoniimonas</taxon>
    </lineage>
</organism>
<reference evidence="3 4" key="1">
    <citation type="submission" date="2019-02" db="EMBL/GenBank/DDBJ databases">
        <title>Deep-cultivation of Planctomycetes and their phenomic and genomic characterization uncovers novel biology.</title>
        <authorList>
            <person name="Wiegand S."/>
            <person name="Jogler M."/>
            <person name="Boedeker C."/>
            <person name="Pinto D."/>
            <person name="Vollmers J."/>
            <person name="Rivas-Marin E."/>
            <person name="Kohn T."/>
            <person name="Peeters S.H."/>
            <person name="Heuer A."/>
            <person name="Rast P."/>
            <person name="Oberbeckmann S."/>
            <person name="Bunk B."/>
            <person name="Jeske O."/>
            <person name="Meyerdierks A."/>
            <person name="Storesund J.E."/>
            <person name="Kallscheuer N."/>
            <person name="Luecker S."/>
            <person name="Lage O.M."/>
            <person name="Pohl T."/>
            <person name="Merkel B.J."/>
            <person name="Hornburger P."/>
            <person name="Mueller R.-W."/>
            <person name="Bruemmer F."/>
            <person name="Labrenz M."/>
            <person name="Spormann A.M."/>
            <person name="Op Den Camp H."/>
            <person name="Overmann J."/>
            <person name="Amann R."/>
            <person name="Jetten M.S.M."/>
            <person name="Mascher T."/>
            <person name="Medema M.H."/>
            <person name="Devos D.P."/>
            <person name="Kaster A.-K."/>
            <person name="Ovreas L."/>
            <person name="Rohde M."/>
            <person name="Galperin M.Y."/>
            <person name="Jogler C."/>
        </authorList>
    </citation>
    <scope>NUCLEOTIDE SEQUENCE [LARGE SCALE GENOMIC DNA]</scope>
    <source>
        <strain evidence="3 4">Pla123a</strain>
    </source>
</reference>
<keyword evidence="4" id="KW-1185">Reference proteome</keyword>
<dbReference type="InterPro" id="IPR011990">
    <property type="entry name" value="TPR-like_helical_dom_sf"/>
</dbReference>
<sequence length="748" mass="82251" precursor="true">MNANTKSHAVLRTLTCTLMLAALAAGVSGCRKRVESRFSAGDGGVGSAREDAAMLEADFAKLNNLPNNFPLELSPPTVLLDSRFSSNGQDVLVTVTQPEGVAGAPWNVLEIASGNANFRDLGVSSGDTVKLYMFPDSESRERQNATGEIDAQMVSHEATDLVVAQVLGDRRLQVVDSVRPPRDLTVWISEEVFANQPGVGMAGLDTLRDLGKVTAFGVKIPAENLPLNILAESVPTIAWPPRIEIWRVKDERMKAINRALGAYAKNGEPPLGWEPTPDAQEITRLTESFNRWLRSRTKAADSVVQPPARVETLPEALRNDAVLQDYLSGDALNRNSFADHEGRLIQQAAWCRDIGSWAAGDAFDPLPRATRLFDWVVRNVTLTDSPRVRNHHPWETLLYGRGGAAQRAWLFAQLCRQQRIDCCVVTLPIGEGSDEWLWCGVVDHGELYLFDPQLGLALTTPADEPIALSSLREDPSLLRGFDRPDSDYPVSADALAQASFAVVSEPLTMSSRAAQLQEQQSGSSAIVLHVDADAAAEQLQQAAGVDEVGLWPHPLANLRRELRIAGSDSVAAEKTRSAAALDLQPFAWTPQLWKARMLHIRGMLETEREAKKKGVLHDPIDDHRAAAQLYLSPRVRPSEKKLDTRVLNAERLRIYHRNKADATLWLGVLKHDQGEYTQAAQWFERVDTESPENTHLADAVRYGRARALEALGQREEAARLLSEDTSPQRFGNQIRAARLLGAGSQPAE</sequence>
<dbReference type="PROSITE" id="PS50005">
    <property type="entry name" value="TPR"/>
    <property type="match status" value="1"/>
</dbReference>
<accession>A0A5C5YCQ6</accession>
<evidence type="ECO:0000313" key="4">
    <source>
        <dbReference type="Proteomes" id="UP000318478"/>
    </source>
</evidence>
<gene>
    <name evidence="3" type="ORF">Pla123a_40280</name>
</gene>
<dbReference type="Proteomes" id="UP000318478">
    <property type="component" value="Unassembled WGS sequence"/>
</dbReference>
<dbReference type="EMBL" id="SJPO01000011">
    <property type="protein sequence ID" value="TWT72729.1"/>
    <property type="molecule type" value="Genomic_DNA"/>
</dbReference>
<comment type="caution">
    <text evidence="3">The sequence shown here is derived from an EMBL/GenBank/DDBJ whole genome shotgun (WGS) entry which is preliminary data.</text>
</comment>
<evidence type="ECO:0000313" key="3">
    <source>
        <dbReference type="EMBL" id="TWT72729.1"/>
    </source>
</evidence>
<proteinExistence type="predicted"/>
<dbReference type="PROSITE" id="PS51257">
    <property type="entry name" value="PROKAR_LIPOPROTEIN"/>
    <property type="match status" value="1"/>
</dbReference>
<evidence type="ECO:0000256" key="1">
    <source>
        <dbReference type="PROSITE-ProRule" id="PRU00339"/>
    </source>
</evidence>
<dbReference type="SUPFAM" id="SSF54001">
    <property type="entry name" value="Cysteine proteinases"/>
    <property type="match status" value="1"/>
</dbReference>
<evidence type="ECO:0000256" key="2">
    <source>
        <dbReference type="SAM" id="SignalP"/>
    </source>
</evidence>
<dbReference type="AlphaFoldDB" id="A0A5C5YCQ6"/>